<dbReference type="NCBIfam" id="TIGR00857">
    <property type="entry name" value="pyrC_multi"/>
    <property type="match status" value="1"/>
</dbReference>
<dbReference type="InterPro" id="IPR024403">
    <property type="entry name" value="DHOase_cat"/>
</dbReference>
<organism evidence="3 4">
    <name type="scientific">Taishania pollutisoli</name>
    <dbReference type="NCBI Taxonomy" id="2766479"/>
    <lineage>
        <taxon>Bacteria</taxon>
        <taxon>Pseudomonadati</taxon>
        <taxon>Bacteroidota</taxon>
        <taxon>Flavobacteriia</taxon>
        <taxon>Flavobacteriales</taxon>
        <taxon>Crocinitomicaceae</taxon>
        <taxon>Taishania</taxon>
    </lineage>
</organism>
<evidence type="ECO:0000256" key="1">
    <source>
        <dbReference type="ARBA" id="ARBA00022975"/>
    </source>
</evidence>
<proteinExistence type="predicted"/>
<dbReference type="Proteomes" id="UP000652681">
    <property type="component" value="Unassembled WGS sequence"/>
</dbReference>
<dbReference type="RefSeq" id="WP_163492206.1">
    <property type="nucleotide sequence ID" value="NZ_JACVEL010000010.1"/>
</dbReference>
<dbReference type="GO" id="GO:0004038">
    <property type="term" value="F:allantoinase activity"/>
    <property type="evidence" value="ECO:0007669"/>
    <property type="project" value="TreeGrafter"/>
</dbReference>
<feature type="domain" description="Dihydroorotase catalytic" evidence="2">
    <location>
        <begin position="55"/>
        <end position="236"/>
    </location>
</feature>
<dbReference type="Gene3D" id="3.20.20.140">
    <property type="entry name" value="Metal-dependent hydrolases"/>
    <property type="match status" value="1"/>
</dbReference>
<sequence>MKLLIKNVKIADPSSTHFNKIADVLIENDTITRIAPSIQDDAATVVEHEHLHISQGWVDLKAHFCDPGEEHKETVSSGLNAASFGGYTHVAVLPGTHPPVDGKTQVEYLLRKGENHVTQLHPIGAITEGIKGEGLAEMYDMYQSGVRLYSDDLHPVSSGIMYRALLYAKNFGGKIIGFSRDYSLAGKGMVNEGIASTRTGLKADPAVSEVIQTERNIRLLEYTEGILHLTGISCAESVELIRKAKKAGLSVTADVHLANLLYNEEAVLGFDSNFKFMPVLRTEADRIALWNGLKDGTIDTVVSDHRPHDQEEKDVEFDHASFGNIQLQSVFGALGTSEAFDLATIIDAVSRRSRNILSIAETPVEVGNKADLTLFIPGKKWTFEKDQVISKTYNSDLIGKELTGYVAGVVNNGKFALKE</sequence>
<accession>A0A8J6PRM0</accession>
<dbReference type="AlphaFoldDB" id="A0A8J6PRM0"/>
<dbReference type="InterPro" id="IPR050138">
    <property type="entry name" value="DHOase/Allantoinase_Hydrolase"/>
</dbReference>
<dbReference type="EMBL" id="JACVEL010000010">
    <property type="protein sequence ID" value="MBC9813383.1"/>
    <property type="molecule type" value="Genomic_DNA"/>
</dbReference>
<evidence type="ECO:0000313" key="3">
    <source>
        <dbReference type="EMBL" id="MBC9813383.1"/>
    </source>
</evidence>
<dbReference type="InterPro" id="IPR011059">
    <property type="entry name" value="Metal-dep_hydrolase_composite"/>
</dbReference>
<dbReference type="SUPFAM" id="SSF51556">
    <property type="entry name" value="Metallo-dependent hydrolases"/>
    <property type="match status" value="1"/>
</dbReference>
<dbReference type="PANTHER" id="PTHR43668:SF2">
    <property type="entry name" value="ALLANTOINASE"/>
    <property type="match status" value="1"/>
</dbReference>
<evidence type="ECO:0000313" key="4">
    <source>
        <dbReference type="Proteomes" id="UP000652681"/>
    </source>
</evidence>
<dbReference type="InterPro" id="IPR004722">
    <property type="entry name" value="DHOase"/>
</dbReference>
<dbReference type="GO" id="GO:0004151">
    <property type="term" value="F:dihydroorotase activity"/>
    <property type="evidence" value="ECO:0007669"/>
    <property type="project" value="InterPro"/>
</dbReference>
<protein>
    <submittedName>
        <fullName evidence="3">Dihydroorotase</fullName>
    </submittedName>
</protein>
<reference evidence="3" key="1">
    <citation type="submission" date="2020-09" db="EMBL/GenBank/DDBJ databases">
        <title>Taishania pollutisoli gen. nov., sp. nov., Isolated from Tetrabromobisphenol A-Contaminated Soil.</title>
        <authorList>
            <person name="Chen Q."/>
        </authorList>
    </citation>
    <scope>NUCLEOTIDE SEQUENCE</scope>
    <source>
        <strain evidence="3">CZZ-1</strain>
    </source>
</reference>
<dbReference type="GO" id="GO:0046872">
    <property type="term" value="F:metal ion binding"/>
    <property type="evidence" value="ECO:0007669"/>
    <property type="project" value="InterPro"/>
</dbReference>
<dbReference type="InterPro" id="IPR032466">
    <property type="entry name" value="Metal_Hydrolase"/>
</dbReference>
<comment type="caution">
    <text evidence="3">The sequence shown here is derived from an EMBL/GenBank/DDBJ whole genome shotgun (WGS) entry which is preliminary data.</text>
</comment>
<gene>
    <name evidence="3" type="ORF">H9Y05_12970</name>
</gene>
<dbReference type="Gene3D" id="2.30.40.10">
    <property type="entry name" value="Urease, subunit C, domain 1"/>
    <property type="match status" value="1"/>
</dbReference>
<dbReference type="SUPFAM" id="SSF51338">
    <property type="entry name" value="Composite domain of metallo-dependent hydrolases"/>
    <property type="match status" value="1"/>
</dbReference>
<evidence type="ECO:0000259" key="2">
    <source>
        <dbReference type="Pfam" id="PF12890"/>
    </source>
</evidence>
<dbReference type="GO" id="GO:0006221">
    <property type="term" value="P:pyrimidine nucleotide biosynthetic process"/>
    <property type="evidence" value="ECO:0007669"/>
    <property type="project" value="UniProtKB-KW"/>
</dbReference>
<dbReference type="GO" id="GO:0005737">
    <property type="term" value="C:cytoplasm"/>
    <property type="evidence" value="ECO:0007669"/>
    <property type="project" value="TreeGrafter"/>
</dbReference>
<dbReference type="GO" id="GO:0006145">
    <property type="term" value="P:purine nucleobase catabolic process"/>
    <property type="evidence" value="ECO:0007669"/>
    <property type="project" value="TreeGrafter"/>
</dbReference>
<keyword evidence="4" id="KW-1185">Reference proteome</keyword>
<name>A0A8J6PRM0_9FLAO</name>
<dbReference type="Pfam" id="PF12890">
    <property type="entry name" value="DHOase"/>
    <property type="match status" value="1"/>
</dbReference>
<dbReference type="PANTHER" id="PTHR43668">
    <property type="entry name" value="ALLANTOINASE"/>
    <property type="match status" value="1"/>
</dbReference>
<dbReference type="CDD" id="cd01317">
    <property type="entry name" value="DHOase_IIa"/>
    <property type="match status" value="1"/>
</dbReference>
<keyword evidence="1" id="KW-0665">Pyrimidine biosynthesis</keyword>